<keyword evidence="4" id="KW-0804">Transcription</keyword>
<evidence type="ECO:0000313" key="9">
    <source>
        <dbReference type="Proteomes" id="UP000436088"/>
    </source>
</evidence>
<dbReference type="SUPFAM" id="SSF57959">
    <property type="entry name" value="Leucine zipper domain"/>
    <property type="match status" value="1"/>
</dbReference>
<evidence type="ECO:0000256" key="4">
    <source>
        <dbReference type="ARBA" id="ARBA00023163"/>
    </source>
</evidence>
<evidence type="ECO:0000256" key="2">
    <source>
        <dbReference type="ARBA" id="ARBA00023015"/>
    </source>
</evidence>
<dbReference type="InterPro" id="IPR004827">
    <property type="entry name" value="bZIP"/>
</dbReference>
<comment type="subcellular location">
    <subcellularLocation>
        <location evidence="1">Nucleus</location>
    </subcellularLocation>
</comment>
<dbReference type="InterPro" id="IPR045314">
    <property type="entry name" value="bZIP_plant_GBF1"/>
</dbReference>
<keyword evidence="3" id="KW-0238">DNA-binding</keyword>
<name>A0A6A3CCP4_HIBSY</name>
<reference evidence="8" key="1">
    <citation type="submission" date="2019-09" db="EMBL/GenBank/DDBJ databases">
        <title>Draft genome information of white flower Hibiscus syriacus.</title>
        <authorList>
            <person name="Kim Y.-M."/>
        </authorList>
    </citation>
    <scope>NUCLEOTIDE SEQUENCE [LARGE SCALE GENOMIC DNA]</scope>
    <source>
        <strain evidence="8">YM2019G1</strain>
    </source>
</reference>
<dbReference type="GO" id="GO:0003677">
    <property type="term" value="F:DNA binding"/>
    <property type="evidence" value="ECO:0007669"/>
    <property type="project" value="UniProtKB-KW"/>
</dbReference>
<dbReference type="PROSITE" id="PS50217">
    <property type="entry name" value="BZIP"/>
    <property type="match status" value="1"/>
</dbReference>
<dbReference type="GO" id="GO:0005634">
    <property type="term" value="C:nucleus"/>
    <property type="evidence" value="ECO:0007669"/>
    <property type="project" value="UniProtKB-SubCell"/>
</dbReference>
<keyword evidence="5" id="KW-0539">Nucleus</keyword>
<dbReference type="Proteomes" id="UP000436088">
    <property type="component" value="Unassembled WGS sequence"/>
</dbReference>
<dbReference type="AlphaFoldDB" id="A0A6A3CCP4"/>
<dbReference type="GO" id="GO:0003700">
    <property type="term" value="F:DNA-binding transcription factor activity"/>
    <property type="evidence" value="ECO:0007669"/>
    <property type="project" value="InterPro"/>
</dbReference>
<dbReference type="FunFam" id="1.20.5.170:FF:000020">
    <property type="entry name" value="BZIP transcription factor"/>
    <property type="match status" value="1"/>
</dbReference>
<feature type="domain" description="BZIP" evidence="7">
    <location>
        <begin position="56"/>
        <end position="113"/>
    </location>
</feature>
<evidence type="ECO:0000259" key="7">
    <source>
        <dbReference type="PROSITE" id="PS50217"/>
    </source>
</evidence>
<evidence type="ECO:0000256" key="3">
    <source>
        <dbReference type="ARBA" id="ARBA00023125"/>
    </source>
</evidence>
<feature type="coiled-coil region" evidence="6">
    <location>
        <begin position="67"/>
        <end position="108"/>
    </location>
</feature>
<gene>
    <name evidence="8" type="ORF">F3Y22_tig00006753pilonHSYRG00039</name>
</gene>
<dbReference type="GO" id="GO:0046983">
    <property type="term" value="F:protein dimerization activity"/>
    <property type="evidence" value="ECO:0007669"/>
    <property type="project" value="UniProtKB-ARBA"/>
</dbReference>
<protein>
    <recommendedName>
        <fullName evidence="7">BZIP domain-containing protein</fullName>
    </recommendedName>
</protein>
<dbReference type="Gene3D" id="1.20.5.170">
    <property type="match status" value="1"/>
</dbReference>
<dbReference type="InterPro" id="IPR044521">
    <property type="entry name" value="AtbZIP8/43"/>
</dbReference>
<keyword evidence="2" id="KW-0805">Transcription regulation</keyword>
<evidence type="ECO:0000256" key="1">
    <source>
        <dbReference type="ARBA" id="ARBA00004123"/>
    </source>
</evidence>
<dbReference type="Pfam" id="PF00170">
    <property type="entry name" value="bZIP_1"/>
    <property type="match status" value="1"/>
</dbReference>
<comment type="caution">
    <text evidence="8">The sequence shown here is derived from an EMBL/GenBank/DDBJ whole genome shotgun (WGS) entry which is preliminary data.</text>
</comment>
<dbReference type="InterPro" id="IPR046347">
    <property type="entry name" value="bZIP_sf"/>
</dbReference>
<keyword evidence="9" id="KW-1185">Reference proteome</keyword>
<evidence type="ECO:0000256" key="6">
    <source>
        <dbReference type="SAM" id="Coils"/>
    </source>
</evidence>
<dbReference type="CDD" id="cd14702">
    <property type="entry name" value="bZIP_plant_GBF1"/>
    <property type="match status" value="1"/>
</dbReference>
<evidence type="ECO:0000256" key="5">
    <source>
        <dbReference type="ARBA" id="ARBA00023242"/>
    </source>
</evidence>
<dbReference type="PANTHER" id="PTHR46324">
    <property type="entry name" value="BASIC LEUCINE ZIPPER 43-RELATED"/>
    <property type="match status" value="1"/>
</dbReference>
<keyword evidence="6" id="KW-0175">Coiled coil</keyword>
<dbReference type="PANTHER" id="PTHR46324:SF26">
    <property type="entry name" value="OS02G0728001 PROTEIN"/>
    <property type="match status" value="1"/>
</dbReference>
<accession>A0A6A3CCP4</accession>
<dbReference type="SMART" id="SM00338">
    <property type="entry name" value="BRLZ"/>
    <property type="match status" value="1"/>
</dbReference>
<dbReference type="PROSITE" id="PS00036">
    <property type="entry name" value="BZIP_BASIC"/>
    <property type="match status" value="1"/>
</dbReference>
<organism evidence="8 9">
    <name type="scientific">Hibiscus syriacus</name>
    <name type="common">Rose of Sharon</name>
    <dbReference type="NCBI Taxonomy" id="106335"/>
    <lineage>
        <taxon>Eukaryota</taxon>
        <taxon>Viridiplantae</taxon>
        <taxon>Streptophyta</taxon>
        <taxon>Embryophyta</taxon>
        <taxon>Tracheophyta</taxon>
        <taxon>Spermatophyta</taxon>
        <taxon>Magnoliopsida</taxon>
        <taxon>eudicotyledons</taxon>
        <taxon>Gunneridae</taxon>
        <taxon>Pentapetalae</taxon>
        <taxon>rosids</taxon>
        <taxon>malvids</taxon>
        <taxon>Malvales</taxon>
        <taxon>Malvaceae</taxon>
        <taxon>Malvoideae</taxon>
        <taxon>Hibiscus</taxon>
    </lineage>
</organism>
<proteinExistence type="predicted"/>
<evidence type="ECO:0000313" key="8">
    <source>
        <dbReference type="EMBL" id="KAE8726467.1"/>
    </source>
</evidence>
<dbReference type="EMBL" id="VEPZ02000360">
    <property type="protein sequence ID" value="KAE8726467.1"/>
    <property type="molecule type" value="Genomic_DNA"/>
</dbReference>
<sequence length="181" mass="20983">MFSTVPAIPSPDSMLYNDSIPALETDITQFDWSDFFSPSQSTGSLNETNQSVPIIDERKRRRMISNRDSARRSRMRKRNQLEKLTNEVKQLQIQNQELYNRLKSVSDQNHCLRIDNDRVRFESSLRSSPIVLRQWIGSIYRATRQVSICGKQAVFENQVKNIGLSAYSCLLRIVGQINIRD</sequence>